<gene>
    <name evidence="2" type="ORF">Ate02nite_75710</name>
</gene>
<dbReference type="Pfam" id="PF13460">
    <property type="entry name" value="NAD_binding_10"/>
    <property type="match status" value="1"/>
</dbReference>
<dbReference type="Gene3D" id="3.90.25.10">
    <property type="entry name" value="UDP-galactose 4-epimerase, domain 1"/>
    <property type="match status" value="1"/>
</dbReference>
<reference evidence="2" key="1">
    <citation type="submission" date="2021-01" db="EMBL/GenBank/DDBJ databases">
        <title>Whole genome shotgun sequence of Actinoplanes tereljensis NBRC 105297.</title>
        <authorList>
            <person name="Komaki H."/>
            <person name="Tamura T."/>
        </authorList>
    </citation>
    <scope>NUCLEOTIDE SEQUENCE</scope>
    <source>
        <strain evidence="2">NBRC 105297</strain>
    </source>
</reference>
<sequence>MTIVVTGATGHLGRLAIESLLAKGVPAADIVGLGRQLDKIADLGITTKHVDYADVDALTAAFTGADKVLFISGSEPGKRVPQHTNIITAAKNAGVGLIVYTSIPRADTTDMKLAEEHLVTEQLLAESGLPHVLLRNGWYIENYSVEQALAHGLVGAAGEGQISAATRADFAEAAASVLVGEGHEGKVYELGGEPFTLTDLAAEISRQSGQEVAYTDLSPEKYTEVLVGVGVPAPFAEILADSDRAAAKGALFVPVTDLEALLGRPVTPLATAIAAAVK</sequence>
<feature type="domain" description="NAD(P)-binding" evidence="1">
    <location>
        <begin position="7"/>
        <end position="178"/>
    </location>
</feature>
<comment type="caution">
    <text evidence="2">The sequence shown here is derived from an EMBL/GenBank/DDBJ whole genome shotgun (WGS) entry which is preliminary data.</text>
</comment>
<dbReference type="InterPro" id="IPR052718">
    <property type="entry name" value="NmrA-type_oxidoreductase"/>
</dbReference>
<dbReference type="RefSeq" id="WP_203812686.1">
    <property type="nucleotide sequence ID" value="NZ_BOMY01000048.1"/>
</dbReference>
<dbReference type="PANTHER" id="PTHR47129">
    <property type="entry name" value="QUINONE OXIDOREDUCTASE 2"/>
    <property type="match status" value="1"/>
</dbReference>
<protein>
    <submittedName>
        <fullName evidence="2">NAD(P)-dependent oxidoreductase</fullName>
    </submittedName>
</protein>
<dbReference type="EMBL" id="BOMY01000048">
    <property type="protein sequence ID" value="GIF24841.1"/>
    <property type="molecule type" value="Genomic_DNA"/>
</dbReference>
<dbReference type="InterPro" id="IPR036291">
    <property type="entry name" value="NAD(P)-bd_dom_sf"/>
</dbReference>
<dbReference type="AlphaFoldDB" id="A0A919NTC4"/>
<evidence type="ECO:0000313" key="3">
    <source>
        <dbReference type="Proteomes" id="UP000623608"/>
    </source>
</evidence>
<dbReference type="Proteomes" id="UP000623608">
    <property type="component" value="Unassembled WGS sequence"/>
</dbReference>
<dbReference type="SUPFAM" id="SSF51735">
    <property type="entry name" value="NAD(P)-binding Rossmann-fold domains"/>
    <property type="match status" value="1"/>
</dbReference>
<dbReference type="InterPro" id="IPR016040">
    <property type="entry name" value="NAD(P)-bd_dom"/>
</dbReference>
<proteinExistence type="predicted"/>
<dbReference type="CDD" id="cd05269">
    <property type="entry name" value="TMR_SDR_a"/>
    <property type="match status" value="1"/>
</dbReference>
<accession>A0A919NTC4</accession>
<evidence type="ECO:0000313" key="2">
    <source>
        <dbReference type="EMBL" id="GIF24841.1"/>
    </source>
</evidence>
<dbReference type="PANTHER" id="PTHR47129:SF1">
    <property type="entry name" value="NMRA-LIKE DOMAIN-CONTAINING PROTEIN"/>
    <property type="match status" value="1"/>
</dbReference>
<dbReference type="Gene3D" id="3.40.50.720">
    <property type="entry name" value="NAD(P)-binding Rossmann-like Domain"/>
    <property type="match status" value="1"/>
</dbReference>
<name>A0A919NTC4_9ACTN</name>
<keyword evidence="3" id="KW-1185">Reference proteome</keyword>
<organism evidence="2 3">
    <name type="scientific">Paractinoplanes tereljensis</name>
    <dbReference type="NCBI Taxonomy" id="571912"/>
    <lineage>
        <taxon>Bacteria</taxon>
        <taxon>Bacillati</taxon>
        <taxon>Actinomycetota</taxon>
        <taxon>Actinomycetes</taxon>
        <taxon>Micromonosporales</taxon>
        <taxon>Micromonosporaceae</taxon>
        <taxon>Paractinoplanes</taxon>
    </lineage>
</organism>
<evidence type="ECO:0000259" key="1">
    <source>
        <dbReference type="Pfam" id="PF13460"/>
    </source>
</evidence>